<proteinExistence type="predicted"/>
<dbReference type="CDD" id="cd02440">
    <property type="entry name" value="AdoMet_MTases"/>
    <property type="match status" value="1"/>
</dbReference>
<dbReference type="GO" id="GO:0008757">
    <property type="term" value="F:S-adenosylmethionine-dependent methyltransferase activity"/>
    <property type="evidence" value="ECO:0007669"/>
    <property type="project" value="InterPro"/>
</dbReference>
<keyword evidence="3" id="KW-0808">Transferase</keyword>
<feature type="domain" description="Methyltransferase type 11" evidence="2">
    <location>
        <begin position="157"/>
        <end position="214"/>
    </location>
</feature>
<dbReference type="AlphaFoldDB" id="A7HZ65"/>
<dbReference type="PANTHER" id="PTHR43861">
    <property type="entry name" value="TRANS-ACONITATE 2-METHYLTRANSFERASE-RELATED"/>
    <property type="match status" value="1"/>
</dbReference>
<evidence type="ECO:0000256" key="1">
    <source>
        <dbReference type="SAM" id="MobiDB-lite"/>
    </source>
</evidence>
<dbReference type="SUPFAM" id="SSF53335">
    <property type="entry name" value="S-adenosyl-L-methionine-dependent methyltransferases"/>
    <property type="match status" value="1"/>
</dbReference>
<dbReference type="Pfam" id="PF08241">
    <property type="entry name" value="Methyltransf_11"/>
    <property type="match status" value="1"/>
</dbReference>
<feature type="region of interest" description="Disordered" evidence="1">
    <location>
        <begin position="1"/>
        <end position="53"/>
    </location>
</feature>
<keyword evidence="3" id="KW-0489">Methyltransferase</keyword>
<evidence type="ECO:0000259" key="2">
    <source>
        <dbReference type="Pfam" id="PF08241"/>
    </source>
</evidence>
<sequence length="293" mass="34594">MWCLRRSDGTRWPGRPRPPQLDKIFSRPTLCPRTGPDSRRRHRAGKGREALSEQTEIDRRKIFSRLLQGWWKDRAQFSRKKIKRTCPVCGYHGVFLSVGRPSRWDSRCPNCGSRERHRLLQLYLTEHGIDLSTKKILQFGPEKWLMRAMKNNPDYEPADLYAKIAKYRLDITKIDRPDNFFDVVIANHVFEHIDDDRPAMTEMFRVLKPGGYGFFSVPINLSREETYENPAITNPDERFVHFGGTDHKRYYGRDFARKLEAAGFTSVEIYRRKPEEEVKWGLLRDECIFVARK</sequence>
<dbReference type="InterPro" id="IPR029063">
    <property type="entry name" value="SAM-dependent_MTases_sf"/>
</dbReference>
<dbReference type="Gene3D" id="3.40.50.150">
    <property type="entry name" value="Vaccinia Virus protein VP39"/>
    <property type="match status" value="1"/>
</dbReference>
<dbReference type="SUPFAM" id="SSF144020">
    <property type="entry name" value="FdhE-like"/>
    <property type="match status" value="1"/>
</dbReference>
<dbReference type="KEGG" id="pla:Plav_3600"/>
<dbReference type="Proteomes" id="UP000006377">
    <property type="component" value="Chromosome"/>
</dbReference>
<gene>
    <name evidence="3" type="ordered locus">Plav_3600</name>
</gene>
<dbReference type="STRING" id="402881.Plav_3600"/>
<accession>A7HZ65</accession>
<reference evidence="3 4" key="1">
    <citation type="journal article" date="2011" name="Stand. Genomic Sci.">
        <title>Complete genome sequence of Parvibaculum lavamentivorans type strain (DS-1(T)).</title>
        <authorList>
            <person name="Schleheck D."/>
            <person name="Weiss M."/>
            <person name="Pitluck S."/>
            <person name="Bruce D."/>
            <person name="Land M.L."/>
            <person name="Han S."/>
            <person name="Saunders E."/>
            <person name="Tapia R."/>
            <person name="Detter C."/>
            <person name="Brettin T."/>
            <person name="Han J."/>
            <person name="Woyke T."/>
            <person name="Goodwin L."/>
            <person name="Pennacchio L."/>
            <person name="Nolan M."/>
            <person name="Cook A.M."/>
            <person name="Kjelleberg S."/>
            <person name="Thomas T."/>
        </authorList>
    </citation>
    <scope>NUCLEOTIDE SEQUENCE [LARGE SCALE GENOMIC DNA]</scope>
    <source>
        <strain evidence="4">DS-1 / DSM 13023 / NCIMB 13966</strain>
    </source>
</reference>
<dbReference type="GO" id="GO:0032259">
    <property type="term" value="P:methylation"/>
    <property type="evidence" value="ECO:0007669"/>
    <property type="project" value="UniProtKB-KW"/>
</dbReference>
<organism evidence="3 4">
    <name type="scientific">Parvibaculum lavamentivorans (strain DS-1 / DSM 13023 / NCIMB 13966)</name>
    <dbReference type="NCBI Taxonomy" id="402881"/>
    <lineage>
        <taxon>Bacteria</taxon>
        <taxon>Pseudomonadati</taxon>
        <taxon>Pseudomonadota</taxon>
        <taxon>Alphaproteobacteria</taxon>
        <taxon>Hyphomicrobiales</taxon>
        <taxon>Parvibaculaceae</taxon>
        <taxon>Parvibaculum</taxon>
    </lineage>
</organism>
<evidence type="ECO:0000313" key="3">
    <source>
        <dbReference type="EMBL" id="ABS65198.1"/>
    </source>
</evidence>
<protein>
    <submittedName>
        <fullName evidence="3">Methyltransferase type 11</fullName>
    </submittedName>
</protein>
<dbReference type="EMBL" id="CP000774">
    <property type="protein sequence ID" value="ABS65198.1"/>
    <property type="molecule type" value="Genomic_DNA"/>
</dbReference>
<name>A7HZ65_PARL1</name>
<dbReference type="InterPro" id="IPR013216">
    <property type="entry name" value="Methyltransf_11"/>
</dbReference>
<evidence type="ECO:0000313" key="4">
    <source>
        <dbReference type="Proteomes" id="UP000006377"/>
    </source>
</evidence>
<keyword evidence="4" id="KW-1185">Reference proteome</keyword>
<dbReference type="InterPro" id="IPR024064">
    <property type="entry name" value="FdhE-like_sf"/>
</dbReference>
<dbReference type="eggNOG" id="COG2226">
    <property type="taxonomic scope" value="Bacteria"/>
</dbReference>
<dbReference type="HOGENOM" id="CLU_071512_0_0_5"/>